<dbReference type="NCBIfam" id="NF037970">
    <property type="entry name" value="vanZ_1"/>
    <property type="match status" value="1"/>
</dbReference>
<feature type="transmembrane region" description="Helical" evidence="1">
    <location>
        <begin position="145"/>
        <end position="167"/>
    </location>
</feature>
<gene>
    <name evidence="3" type="ORF">Pan265_25900</name>
</gene>
<feature type="transmembrane region" description="Helical" evidence="1">
    <location>
        <begin position="64"/>
        <end position="84"/>
    </location>
</feature>
<dbReference type="RefSeq" id="WP_145446879.1">
    <property type="nucleotide sequence ID" value="NZ_CP036280.1"/>
</dbReference>
<keyword evidence="4" id="KW-1185">Reference proteome</keyword>
<sequence length="285" mass="31067">MTGPGRDGVERLRRGRTPFERFADRAARPLLVVYAPVLVLATHWPGLALPSATPVFQTDKLVHVFAFGFLGWLALHCGFGVRLLGSHGSRLVTTLAVVVFALVDEYTQQFVNRYTGVEDAVANTIGVLTAFLISRPRHQIPRRDVLAWVSRVLNLVITPGLILLFLLPAANPYLIRLAEAVGLSRYGADKPGHLYVGAAWTVLLATAMPAGITRPRLSFLLTVVVMAASAPLIEWAQRGSGRGFEAADVYWHELGLLAALMAWALLAAAQPLLRRVGIGTRTHDR</sequence>
<organism evidence="3 4">
    <name type="scientific">Mucisphaera calidilacus</name>
    <dbReference type="NCBI Taxonomy" id="2527982"/>
    <lineage>
        <taxon>Bacteria</taxon>
        <taxon>Pseudomonadati</taxon>
        <taxon>Planctomycetota</taxon>
        <taxon>Phycisphaerae</taxon>
        <taxon>Phycisphaerales</taxon>
        <taxon>Phycisphaeraceae</taxon>
        <taxon>Mucisphaera</taxon>
    </lineage>
</organism>
<evidence type="ECO:0000259" key="2">
    <source>
        <dbReference type="Pfam" id="PF04892"/>
    </source>
</evidence>
<evidence type="ECO:0000256" key="1">
    <source>
        <dbReference type="SAM" id="Phobius"/>
    </source>
</evidence>
<feature type="domain" description="VanZ-like" evidence="2">
    <location>
        <begin position="58"/>
        <end position="134"/>
    </location>
</feature>
<keyword evidence="1" id="KW-0812">Transmembrane</keyword>
<reference evidence="3 4" key="1">
    <citation type="submission" date="2019-02" db="EMBL/GenBank/DDBJ databases">
        <title>Deep-cultivation of Planctomycetes and their phenomic and genomic characterization uncovers novel biology.</title>
        <authorList>
            <person name="Wiegand S."/>
            <person name="Jogler M."/>
            <person name="Boedeker C."/>
            <person name="Pinto D."/>
            <person name="Vollmers J."/>
            <person name="Rivas-Marin E."/>
            <person name="Kohn T."/>
            <person name="Peeters S.H."/>
            <person name="Heuer A."/>
            <person name="Rast P."/>
            <person name="Oberbeckmann S."/>
            <person name="Bunk B."/>
            <person name="Jeske O."/>
            <person name="Meyerdierks A."/>
            <person name="Storesund J.E."/>
            <person name="Kallscheuer N."/>
            <person name="Luecker S."/>
            <person name="Lage O.M."/>
            <person name="Pohl T."/>
            <person name="Merkel B.J."/>
            <person name="Hornburger P."/>
            <person name="Mueller R.-W."/>
            <person name="Bruemmer F."/>
            <person name="Labrenz M."/>
            <person name="Spormann A.M."/>
            <person name="Op den Camp H."/>
            <person name="Overmann J."/>
            <person name="Amann R."/>
            <person name="Jetten M.S.M."/>
            <person name="Mascher T."/>
            <person name="Medema M.H."/>
            <person name="Devos D.P."/>
            <person name="Kaster A.-K."/>
            <person name="Ovreas L."/>
            <person name="Rohde M."/>
            <person name="Galperin M.Y."/>
            <person name="Jogler C."/>
        </authorList>
    </citation>
    <scope>NUCLEOTIDE SEQUENCE [LARGE SCALE GENOMIC DNA]</scope>
    <source>
        <strain evidence="3 4">Pan265</strain>
    </source>
</reference>
<dbReference type="Proteomes" id="UP000320386">
    <property type="component" value="Chromosome"/>
</dbReference>
<name>A0A518C0G3_9BACT</name>
<keyword evidence="1" id="KW-1133">Transmembrane helix</keyword>
<dbReference type="AlphaFoldDB" id="A0A518C0G3"/>
<dbReference type="PANTHER" id="PTHR28008">
    <property type="entry name" value="DOMAIN PROTEIN, PUTATIVE (AFU_ORTHOLOGUE AFUA_3G10980)-RELATED"/>
    <property type="match status" value="1"/>
</dbReference>
<keyword evidence="1" id="KW-0472">Membrane</keyword>
<dbReference type="KEGG" id="mcad:Pan265_25900"/>
<feature type="transmembrane region" description="Helical" evidence="1">
    <location>
        <begin position="26"/>
        <end position="44"/>
    </location>
</feature>
<dbReference type="InterPro" id="IPR006976">
    <property type="entry name" value="VanZ-like"/>
</dbReference>
<accession>A0A518C0G3</accession>
<feature type="transmembrane region" description="Helical" evidence="1">
    <location>
        <begin position="219"/>
        <end position="237"/>
    </location>
</feature>
<feature type="transmembrane region" description="Helical" evidence="1">
    <location>
        <begin position="249"/>
        <end position="269"/>
    </location>
</feature>
<protein>
    <submittedName>
        <fullName evidence="3">VanZ like family protein</fullName>
    </submittedName>
</protein>
<feature type="transmembrane region" description="Helical" evidence="1">
    <location>
        <begin position="192"/>
        <end position="212"/>
    </location>
</feature>
<dbReference type="Pfam" id="PF04892">
    <property type="entry name" value="VanZ"/>
    <property type="match status" value="1"/>
</dbReference>
<evidence type="ECO:0000313" key="4">
    <source>
        <dbReference type="Proteomes" id="UP000320386"/>
    </source>
</evidence>
<dbReference type="EMBL" id="CP036280">
    <property type="protein sequence ID" value="QDU72716.1"/>
    <property type="molecule type" value="Genomic_DNA"/>
</dbReference>
<proteinExistence type="predicted"/>
<dbReference type="PANTHER" id="PTHR28008:SF1">
    <property type="entry name" value="DOMAIN PROTEIN, PUTATIVE (AFU_ORTHOLOGUE AFUA_3G10980)-RELATED"/>
    <property type="match status" value="1"/>
</dbReference>
<evidence type="ECO:0000313" key="3">
    <source>
        <dbReference type="EMBL" id="QDU72716.1"/>
    </source>
</evidence>